<name>A0ABC8KMV8_ERUVS</name>
<dbReference type="EMBL" id="CAKOAT010233377">
    <property type="protein sequence ID" value="CAH8357541.1"/>
    <property type="molecule type" value="Genomic_DNA"/>
</dbReference>
<dbReference type="GO" id="GO:0016787">
    <property type="term" value="F:hydrolase activity"/>
    <property type="evidence" value="ECO:0007669"/>
    <property type="project" value="UniProtKB-KW"/>
</dbReference>
<keyword evidence="2" id="KW-0378">Hydrolase</keyword>
<dbReference type="InterPro" id="IPR027417">
    <property type="entry name" value="P-loop_NTPase"/>
</dbReference>
<dbReference type="PROSITE" id="PS51195">
    <property type="entry name" value="Q_MOTIF"/>
    <property type="match status" value="1"/>
</dbReference>
<comment type="similarity">
    <text evidence="6">Belongs to the AAA ATPase family. PCH2 subfamily.</text>
</comment>
<protein>
    <recommendedName>
        <fullName evidence="6">Pachytene checkpoint protein 2 homolog</fullName>
    </recommendedName>
</protein>
<comment type="caution">
    <text evidence="8">The sequence shown here is derived from an EMBL/GenBank/DDBJ whole genome shotgun (WGS) entry which is preliminary data.</text>
</comment>
<dbReference type="Proteomes" id="UP001642260">
    <property type="component" value="Unassembled WGS sequence"/>
</dbReference>
<evidence type="ECO:0000313" key="8">
    <source>
        <dbReference type="EMBL" id="CAH8357541.1"/>
    </source>
</evidence>
<dbReference type="InterPro" id="IPR044539">
    <property type="entry name" value="Pch2-like"/>
</dbReference>
<dbReference type="PANTHER" id="PTHR45991:SF1">
    <property type="entry name" value="PACHYTENE CHECKPOINT PROTEIN 2 HOMOLOG"/>
    <property type="match status" value="1"/>
</dbReference>
<comment type="function">
    <text evidence="6">Plays a key role in chromosome recombination during meiosis.</text>
</comment>
<keyword evidence="6" id="KW-0469">Meiosis</keyword>
<evidence type="ECO:0000259" key="7">
    <source>
        <dbReference type="PROSITE" id="PS51195"/>
    </source>
</evidence>
<keyword evidence="3" id="KW-0347">Helicase</keyword>
<feature type="short sequence motif" description="Q motif" evidence="5">
    <location>
        <begin position="254"/>
        <end position="282"/>
    </location>
</feature>
<proteinExistence type="inferred from homology"/>
<keyword evidence="9" id="KW-1185">Reference proteome</keyword>
<evidence type="ECO:0000256" key="1">
    <source>
        <dbReference type="ARBA" id="ARBA00022741"/>
    </source>
</evidence>
<dbReference type="GO" id="GO:0004386">
    <property type="term" value="F:helicase activity"/>
    <property type="evidence" value="ECO:0007669"/>
    <property type="project" value="UniProtKB-KW"/>
</dbReference>
<evidence type="ECO:0000256" key="3">
    <source>
        <dbReference type="ARBA" id="ARBA00022806"/>
    </source>
</evidence>
<dbReference type="GO" id="GO:0005634">
    <property type="term" value="C:nucleus"/>
    <property type="evidence" value="ECO:0007669"/>
    <property type="project" value="UniProtKB-SubCell"/>
</dbReference>
<reference evidence="8 9" key="1">
    <citation type="submission" date="2022-03" db="EMBL/GenBank/DDBJ databases">
        <authorList>
            <person name="Macdonald S."/>
            <person name="Ahmed S."/>
            <person name="Newling K."/>
        </authorList>
    </citation>
    <scope>NUCLEOTIDE SEQUENCE [LARGE SCALE GENOMIC DNA]</scope>
</reference>
<keyword evidence="1" id="KW-0547">Nucleotide-binding</keyword>
<dbReference type="GO" id="GO:0005524">
    <property type="term" value="F:ATP binding"/>
    <property type="evidence" value="ECO:0007669"/>
    <property type="project" value="UniProtKB-KW"/>
</dbReference>
<comment type="subcellular location">
    <subcellularLocation>
        <location evidence="6">Nucleus</location>
    </subcellularLocation>
</comment>
<gene>
    <name evidence="8" type="ORF">ERUC_LOCUS23296</name>
</gene>
<keyword evidence="6" id="KW-0539">Nucleus</keyword>
<organism evidence="8 9">
    <name type="scientific">Eruca vesicaria subsp. sativa</name>
    <name type="common">Garden rocket</name>
    <name type="synonym">Eruca sativa</name>
    <dbReference type="NCBI Taxonomy" id="29727"/>
    <lineage>
        <taxon>Eukaryota</taxon>
        <taxon>Viridiplantae</taxon>
        <taxon>Streptophyta</taxon>
        <taxon>Embryophyta</taxon>
        <taxon>Tracheophyta</taxon>
        <taxon>Spermatophyta</taxon>
        <taxon>Magnoliopsida</taxon>
        <taxon>eudicotyledons</taxon>
        <taxon>Gunneridae</taxon>
        <taxon>Pentapetalae</taxon>
        <taxon>rosids</taxon>
        <taxon>malvids</taxon>
        <taxon>Brassicales</taxon>
        <taxon>Brassicaceae</taxon>
        <taxon>Brassiceae</taxon>
        <taxon>Eruca</taxon>
    </lineage>
</organism>
<dbReference type="Gene3D" id="3.40.50.300">
    <property type="entry name" value="P-loop containing nucleotide triphosphate hydrolases"/>
    <property type="match status" value="1"/>
</dbReference>
<dbReference type="InterPro" id="IPR017853">
    <property type="entry name" value="GH"/>
</dbReference>
<evidence type="ECO:0000256" key="2">
    <source>
        <dbReference type="ARBA" id="ARBA00022801"/>
    </source>
</evidence>
<dbReference type="SUPFAM" id="SSF51445">
    <property type="entry name" value="(Trans)glycosidases"/>
    <property type="match status" value="1"/>
</dbReference>
<evidence type="ECO:0000256" key="6">
    <source>
        <dbReference type="RuleBase" id="RU369050"/>
    </source>
</evidence>
<dbReference type="AlphaFoldDB" id="A0ABC8KMV8"/>
<dbReference type="Gene3D" id="3.20.20.80">
    <property type="entry name" value="Glycosidases"/>
    <property type="match status" value="1"/>
</dbReference>
<keyword evidence="4" id="KW-0067">ATP-binding</keyword>
<evidence type="ECO:0000256" key="4">
    <source>
        <dbReference type="ARBA" id="ARBA00022840"/>
    </source>
</evidence>
<evidence type="ECO:0000313" key="9">
    <source>
        <dbReference type="Proteomes" id="UP001642260"/>
    </source>
</evidence>
<dbReference type="InterPro" id="IPR014014">
    <property type="entry name" value="RNA_helicase_DEAD_Q_motif"/>
</dbReference>
<evidence type="ECO:0000256" key="5">
    <source>
        <dbReference type="PROSITE-ProRule" id="PRU00552"/>
    </source>
</evidence>
<feature type="domain" description="DEAD-box RNA helicase Q" evidence="7">
    <location>
        <begin position="254"/>
        <end position="282"/>
    </location>
</feature>
<dbReference type="PANTHER" id="PTHR45991">
    <property type="entry name" value="PACHYTENE CHECKPOINT PROTEIN 2"/>
    <property type="match status" value="1"/>
</dbReference>
<sequence>MKRSMFEILKLLDLPEAPWNNLEQSAATLTFGPRDGPFLINESPNQKFVVTEISFEVIKRSTAAEEIERIYRREPHDSSIDISHQNCIEPTIIPEQLTVAKPIVATDPPPPPPPSSPAPLHENKFLVSVEVCLKPSSTGLSRGCSESCRPLFKEWVKNNDVLLFWQVKPVVHAFQLTEEGPCEELGPDGQCSSFNELILPAKEFDGLWKSLIYESGLKQRLLRYVARMSEQEALDYRHSLGIRVSGFDVPRPVKTFEDCGFSSQIMSAIEKQAYEKPTTIHLSFRENNVLLVSYVLQPENSLIRFTWKLRNSLKRMGCESLLCMVEWGSMNSLENSRRDMGLRQIRENCLQPNEETVRSFTFFRMNEKIFRVKNWNNVVPFVRQMSADV</sequence>
<dbReference type="GO" id="GO:0007131">
    <property type="term" value="P:reciprocal meiotic recombination"/>
    <property type="evidence" value="ECO:0007669"/>
    <property type="project" value="UniProtKB-UniRule"/>
</dbReference>
<accession>A0ABC8KMV8</accession>